<protein>
    <submittedName>
        <fullName evidence="6">Siderophore ABC transporter substrate-binding protein</fullName>
    </submittedName>
</protein>
<evidence type="ECO:0000313" key="7">
    <source>
        <dbReference type="Proteomes" id="UP001501047"/>
    </source>
</evidence>
<dbReference type="EMBL" id="BAAACI010000006">
    <property type="protein sequence ID" value="GAA0773483.1"/>
    <property type="molecule type" value="Genomic_DNA"/>
</dbReference>
<dbReference type="SUPFAM" id="SSF53807">
    <property type="entry name" value="Helical backbone' metal receptor"/>
    <property type="match status" value="1"/>
</dbReference>
<dbReference type="InterPro" id="IPR033870">
    <property type="entry name" value="FatB"/>
</dbReference>
<dbReference type="InterPro" id="IPR002491">
    <property type="entry name" value="ABC_transptr_periplasmic_BD"/>
</dbReference>
<dbReference type="Pfam" id="PF01497">
    <property type="entry name" value="Peripla_BP_2"/>
    <property type="match status" value="1"/>
</dbReference>
<reference evidence="7" key="1">
    <citation type="journal article" date="2019" name="Int. J. Syst. Evol. Microbiol.">
        <title>The Global Catalogue of Microorganisms (GCM) 10K type strain sequencing project: providing services to taxonomists for standard genome sequencing and annotation.</title>
        <authorList>
            <consortium name="The Broad Institute Genomics Platform"/>
            <consortium name="The Broad Institute Genome Sequencing Center for Infectious Disease"/>
            <person name="Wu L."/>
            <person name="Ma J."/>
        </authorList>
    </citation>
    <scope>NUCLEOTIDE SEQUENCE [LARGE SCALE GENOMIC DNA]</scope>
    <source>
        <strain evidence="7">JCM 1417</strain>
    </source>
</reference>
<evidence type="ECO:0000256" key="2">
    <source>
        <dbReference type="ARBA" id="ARBA00008814"/>
    </source>
</evidence>
<comment type="caution">
    <text evidence="6">The sequence shown here is derived from an EMBL/GenBank/DDBJ whole genome shotgun (WGS) entry which is preliminary data.</text>
</comment>
<sequence length="318" mass="34639">MNKKKVGIIVGIAIVALIGVFAATKLGSKETGEKKGETITITHTAGKTEVPKNPKKVVVLDYASLDIMDSMEIEGVVGLPLKSLPTYLSDYKSDKYEDLGGLKEFNLEKINELDPDLIIIEGRQADYYDELSAIAPTIQLGTDSENYLKSLESNVNRIGKIFDKEDVATSKLKELNERVEVVGKKVKDKGLNALATIVTDGSMSVYGAGSRFSIIFNEFGFVPTDDNIEVSNHGQNITYEYLLAKNPNYLLVVDKAAGTSGSEDYSAAKEVIENDLVKTAETYKNGNIVYLNAQAWYVGGAGLQAADLMITDMEVITK</sequence>
<gene>
    <name evidence="6" type="ORF">GCM10008908_21770</name>
</gene>
<dbReference type="RefSeq" id="WP_343826362.1">
    <property type="nucleotide sequence ID" value="NZ_BAAACI010000006.1"/>
</dbReference>
<dbReference type="PANTHER" id="PTHR30532">
    <property type="entry name" value="IRON III DICITRATE-BINDING PERIPLASMIC PROTEIN"/>
    <property type="match status" value="1"/>
</dbReference>
<dbReference type="Gene3D" id="3.40.50.1980">
    <property type="entry name" value="Nitrogenase molybdenum iron protein domain"/>
    <property type="match status" value="2"/>
</dbReference>
<proteinExistence type="inferred from homology"/>
<dbReference type="PANTHER" id="PTHR30532:SF28">
    <property type="entry name" value="PETROBACTIN-BINDING PROTEIN YCLQ"/>
    <property type="match status" value="1"/>
</dbReference>
<evidence type="ECO:0000313" key="6">
    <source>
        <dbReference type="EMBL" id="GAA0773483.1"/>
    </source>
</evidence>
<evidence type="ECO:0000256" key="3">
    <source>
        <dbReference type="ARBA" id="ARBA00022448"/>
    </source>
</evidence>
<organism evidence="6 7">
    <name type="scientific">Clostridium subterminale</name>
    <dbReference type="NCBI Taxonomy" id="1550"/>
    <lineage>
        <taxon>Bacteria</taxon>
        <taxon>Bacillati</taxon>
        <taxon>Bacillota</taxon>
        <taxon>Clostridia</taxon>
        <taxon>Eubacteriales</taxon>
        <taxon>Clostridiaceae</taxon>
        <taxon>Clostridium</taxon>
    </lineage>
</organism>
<comment type="similarity">
    <text evidence="2">Belongs to the bacterial solute-binding protein 8 family.</text>
</comment>
<dbReference type="Proteomes" id="UP001501047">
    <property type="component" value="Unassembled WGS sequence"/>
</dbReference>
<dbReference type="InterPro" id="IPR051313">
    <property type="entry name" value="Bact_iron-sidero_bind"/>
</dbReference>
<dbReference type="PROSITE" id="PS50983">
    <property type="entry name" value="FE_B12_PBP"/>
    <property type="match status" value="1"/>
</dbReference>
<accession>A0ABP3W3W2</accession>
<evidence type="ECO:0000259" key="5">
    <source>
        <dbReference type="PROSITE" id="PS50983"/>
    </source>
</evidence>
<dbReference type="CDD" id="cd01140">
    <property type="entry name" value="FatB"/>
    <property type="match status" value="1"/>
</dbReference>
<comment type="subcellular location">
    <subcellularLocation>
        <location evidence="1">Cell envelope</location>
    </subcellularLocation>
</comment>
<evidence type="ECO:0000256" key="1">
    <source>
        <dbReference type="ARBA" id="ARBA00004196"/>
    </source>
</evidence>
<keyword evidence="7" id="KW-1185">Reference proteome</keyword>
<evidence type="ECO:0000256" key="4">
    <source>
        <dbReference type="ARBA" id="ARBA00022729"/>
    </source>
</evidence>
<keyword evidence="3" id="KW-0813">Transport</keyword>
<feature type="domain" description="Fe/B12 periplasmic-binding" evidence="5">
    <location>
        <begin position="56"/>
        <end position="318"/>
    </location>
</feature>
<keyword evidence="4" id="KW-0732">Signal</keyword>
<name>A0ABP3W3W2_CLOSU</name>